<dbReference type="InterPro" id="IPR035681">
    <property type="entry name" value="ComA-like_MBL"/>
</dbReference>
<feature type="transmembrane region" description="Helical" evidence="6">
    <location>
        <begin position="282"/>
        <end position="300"/>
    </location>
</feature>
<dbReference type="CDD" id="cd07731">
    <property type="entry name" value="ComA-like_MBL-fold"/>
    <property type="match status" value="1"/>
</dbReference>
<dbReference type="PANTHER" id="PTHR30619:SF1">
    <property type="entry name" value="RECOMBINATION PROTEIN 2"/>
    <property type="match status" value="1"/>
</dbReference>
<keyword evidence="2" id="KW-1003">Cell membrane</keyword>
<feature type="domain" description="Metallo-beta-lactamase" evidence="7">
    <location>
        <begin position="553"/>
        <end position="745"/>
    </location>
</feature>
<feature type="transmembrane region" description="Helical" evidence="6">
    <location>
        <begin position="422"/>
        <end position="442"/>
    </location>
</feature>
<dbReference type="InterPro" id="IPR052159">
    <property type="entry name" value="Competence_DNA_uptake"/>
</dbReference>
<dbReference type="Pfam" id="PF03772">
    <property type="entry name" value="Competence"/>
    <property type="match status" value="1"/>
</dbReference>
<organism evidence="8">
    <name type="scientific">freshwater metagenome</name>
    <dbReference type="NCBI Taxonomy" id="449393"/>
    <lineage>
        <taxon>unclassified sequences</taxon>
        <taxon>metagenomes</taxon>
        <taxon>ecological metagenomes</taxon>
    </lineage>
</organism>
<dbReference type="PANTHER" id="PTHR30619">
    <property type="entry name" value="DNA INTERNALIZATION/COMPETENCE PROTEIN COMEC/REC2"/>
    <property type="match status" value="1"/>
</dbReference>
<dbReference type="GO" id="GO:0005886">
    <property type="term" value="C:plasma membrane"/>
    <property type="evidence" value="ECO:0007669"/>
    <property type="project" value="UniProtKB-SubCell"/>
</dbReference>
<feature type="transmembrane region" description="Helical" evidence="6">
    <location>
        <begin position="36"/>
        <end position="54"/>
    </location>
</feature>
<feature type="transmembrane region" description="Helical" evidence="6">
    <location>
        <begin position="253"/>
        <end position="275"/>
    </location>
</feature>
<dbReference type="InterPro" id="IPR036866">
    <property type="entry name" value="RibonucZ/Hydroxyglut_hydro"/>
</dbReference>
<feature type="transmembrane region" description="Helical" evidence="6">
    <location>
        <begin position="481"/>
        <end position="502"/>
    </location>
</feature>
<sequence>MIDARLLLPAVCAWLSATLVLVGAGSVTELGDRHELASIVAMSAVGLGLCLLGLGQCARPSRRPAIRAAALGLAVGACSAAAHLGALTTAPVAAWTTANASATVTGVINGEPVTRTATSAAVWQAASSLEVRLATRSVSARGETVLVDLPMTLRIPGSAPIPAAGTVVEVAGRLAPARSFDAAAILNLRNDATIRVLQGPGPVDMAASAMRSGLRASLAGIDPDAASLVAGLSVGDETLQPASLDDAMRASGLSHLTAVSGGNVAIILAVVLGIARLLRWRMSTRVVVGLMALAYFVVLVRPQPSVVRAAVMGVVLLLALLTGGRRRGPAVLATAILLIVVLSPALAVSWAFGLSAFATAGLIVLTPPVAQVIATWRVTRRWPPALQEGVAVTTAAQIATLPLLVAMGASVGWVAIPANLLAMPAVAPVTILGLVAAMAAPFSLPVASVLAHIAALPAAWIAGVARTCSTLPFVAFPWPSGWLGVALLALAIPCGVAVAIAMRRRYPDGVPRSAVSAVAAAVLIVTVVLTMAPPSRRGWPPAGWLMVACDVGQGDGLVIRAAESSYVVVDAGPDPARIDTCLDDLGVSSVSAVILSHYHADHVNGLPGVIGDRLVGAVFVSPVDDPPEQVTMVRDWLTGEGLVAQRVAVGEIRTIGDVSWRVLWPRRIIKAGSIPNNSSVGIVLEAAGTTFLLAGDVEAEAQTALIAAEPGLHVDVVKVPHHGSRNQDPRLPAWSGGRIALVSAGQGNTYGHPAAETLERWRAAGALIGRTDEQGDLAVVRDEAGALGLVTRAG</sequence>
<feature type="transmembrane region" description="Helical" evidence="6">
    <location>
        <begin position="330"/>
        <end position="352"/>
    </location>
</feature>
<evidence type="ECO:0000256" key="2">
    <source>
        <dbReference type="ARBA" id="ARBA00022475"/>
    </source>
</evidence>
<dbReference type="Gene3D" id="3.60.15.10">
    <property type="entry name" value="Ribonuclease Z/Hydroxyacylglutathione hydrolase-like"/>
    <property type="match status" value="1"/>
</dbReference>
<evidence type="ECO:0000256" key="3">
    <source>
        <dbReference type="ARBA" id="ARBA00022692"/>
    </source>
</evidence>
<dbReference type="Pfam" id="PF00753">
    <property type="entry name" value="Lactamase_B"/>
    <property type="match status" value="1"/>
</dbReference>
<gene>
    <name evidence="8" type="ORF">UFOPK3402_01470</name>
</gene>
<dbReference type="SUPFAM" id="SSF56281">
    <property type="entry name" value="Metallo-hydrolase/oxidoreductase"/>
    <property type="match status" value="1"/>
</dbReference>
<dbReference type="EMBL" id="CAFBLS010000200">
    <property type="protein sequence ID" value="CAB4882734.1"/>
    <property type="molecule type" value="Genomic_DNA"/>
</dbReference>
<dbReference type="InterPro" id="IPR001279">
    <property type="entry name" value="Metallo-B-lactamas"/>
</dbReference>
<feature type="transmembrane region" description="Helical" evidence="6">
    <location>
        <begin position="390"/>
        <end position="416"/>
    </location>
</feature>
<protein>
    <submittedName>
        <fullName evidence="8">Unannotated protein</fullName>
    </submittedName>
</protein>
<dbReference type="SMART" id="SM00849">
    <property type="entry name" value="Lactamase_B"/>
    <property type="match status" value="1"/>
</dbReference>
<evidence type="ECO:0000313" key="8">
    <source>
        <dbReference type="EMBL" id="CAB4882734.1"/>
    </source>
</evidence>
<dbReference type="NCBIfam" id="TIGR00360">
    <property type="entry name" value="ComEC_N-term"/>
    <property type="match status" value="1"/>
</dbReference>
<proteinExistence type="predicted"/>
<evidence type="ECO:0000256" key="6">
    <source>
        <dbReference type="SAM" id="Phobius"/>
    </source>
</evidence>
<feature type="transmembrane region" description="Helical" evidence="6">
    <location>
        <begin position="449"/>
        <end position="475"/>
    </location>
</feature>
<feature type="transmembrane region" description="Helical" evidence="6">
    <location>
        <begin position="66"/>
        <end position="86"/>
    </location>
</feature>
<dbReference type="InterPro" id="IPR004477">
    <property type="entry name" value="ComEC_N"/>
</dbReference>
<accession>A0A6J7ENF7</accession>
<evidence type="ECO:0000259" key="7">
    <source>
        <dbReference type="SMART" id="SM00849"/>
    </source>
</evidence>
<feature type="transmembrane region" description="Helical" evidence="6">
    <location>
        <begin position="358"/>
        <end position="378"/>
    </location>
</feature>
<comment type="subcellular location">
    <subcellularLocation>
        <location evidence="1">Cell membrane</location>
        <topology evidence="1">Multi-pass membrane protein</topology>
    </subcellularLocation>
</comment>
<dbReference type="AlphaFoldDB" id="A0A6J7ENF7"/>
<keyword evidence="4 6" id="KW-1133">Transmembrane helix</keyword>
<keyword evidence="3 6" id="KW-0812">Transmembrane</keyword>
<evidence type="ECO:0000256" key="1">
    <source>
        <dbReference type="ARBA" id="ARBA00004651"/>
    </source>
</evidence>
<keyword evidence="5 6" id="KW-0472">Membrane</keyword>
<feature type="transmembrane region" description="Helical" evidence="6">
    <location>
        <begin position="306"/>
        <end position="323"/>
    </location>
</feature>
<name>A0A6J7ENF7_9ZZZZ</name>
<feature type="transmembrane region" description="Helical" evidence="6">
    <location>
        <begin position="514"/>
        <end position="532"/>
    </location>
</feature>
<evidence type="ECO:0000256" key="5">
    <source>
        <dbReference type="ARBA" id="ARBA00023136"/>
    </source>
</evidence>
<reference evidence="8" key="1">
    <citation type="submission" date="2020-05" db="EMBL/GenBank/DDBJ databases">
        <authorList>
            <person name="Chiriac C."/>
            <person name="Salcher M."/>
            <person name="Ghai R."/>
            <person name="Kavagutti S V."/>
        </authorList>
    </citation>
    <scope>NUCLEOTIDE SEQUENCE</scope>
</reference>
<evidence type="ECO:0000256" key="4">
    <source>
        <dbReference type="ARBA" id="ARBA00022989"/>
    </source>
</evidence>